<keyword evidence="4" id="KW-0808">Transferase</keyword>
<dbReference type="InterPro" id="IPR001173">
    <property type="entry name" value="Glyco_trans_2-like"/>
</dbReference>
<dbReference type="HOGENOM" id="CLU_065962_1_0_0"/>
<dbReference type="KEGG" id="emi:Emin_1248"/>
<proteinExistence type="inferred from homology"/>
<dbReference type="PANTHER" id="PTHR43630">
    <property type="entry name" value="POLY-BETA-1,6-N-ACETYL-D-GLUCOSAMINE SYNTHASE"/>
    <property type="match status" value="1"/>
</dbReference>
<dbReference type="CDD" id="cd02511">
    <property type="entry name" value="Beta4Glucosyltransferase"/>
    <property type="match status" value="1"/>
</dbReference>
<evidence type="ECO:0000313" key="4">
    <source>
        <dbReference type="EMBL" id="ACC98798.1"/>
    </source>
</evidence>
<name>B2KE52_ELUMP</name>
<dbReference type="Gene3D" id="3.90.550.10">
    <property type="entry name" value="Spore Coat Polysaccharide Biosynthesis Protein SpsA, Chain A"/>
    <property type="match status" value="1"/>
</dbReference>
<evidence type="ECO:0000256" key="1">
    <source>
        <dbReference type="ARBA" id="ARBA00038494"/>
    </source>
</evidence>
<keyword evidence="2" id="KW-0472">Membrane</keyword>
<dbReference type="PANTHER" id="PTHR43630:SF2">
    <property type="entry name" value="GLYCOSYLTRANSFERASE"/>
    <property type="match status" value="1"/>
</dbReference>
<evidence type="ECO:0000313" key="5">
    <source>
        <dbReference type="Proteomes" id="UP000001029"/>
    </source>
</evidence>
<evidence type="ECO:0000259" key="3">
    <source>
        <dbReference type="Pfam" id="PF00535"/>
    </source>
</evidence>
<organism evidence="4 5">
    <name type="scientific">Elusimicrobium minutum (strain Pei191)</name>
    <dbReference type="NCBI Taxonomy" id="445932"/>
    <lineage>
        <taxon>Bacteria</taxon>
        <taxon>Pseudomonadati</taxon>
        <taxon>Elusimicrobiota</taxon>
        <taxon>Elusimicrobia</taxon>
        <taxon>Elusimicrobiales</taxon>
        <taxon>Elusimicrobiaceae</taxon>
        <taxon>Elusimicrobium</taxon>
    </lineage>
</organism>
<sequence>MTISLIMITKNEENNLPACLDSVKGFVDEIIIVDGGSSDRTVEIAKSYGAQVSVRQFDSFTLQKGAALEKATKEWVLNLDADEFLSEELKKELLETEKNPKYDAYYLPSKNIFLGRKMEHSGLKGNYKIRFAKREGASYQGGKVHEVLMPRDKNSLGYLKNVINHTPYRDIRHYFEKFNIYTSLGAETMHERGKKFNPLQLLRPPFEFFKIYILRLAVLDGIQGFMWALFSSLYPAVKYAKLWELNKNK</sequence>
<dbReference type="CAZy" id="GT2">
    <property type="family name" value="Glycosyltransferase Family 2"/>
</dbReference>
<accession>B2KE52</accession>
<feature type="transmembrane region" description="Helical" evidence="2">
    <location>
        <begin position="212"/>
        <end position="234"/>
    </location>
</feature>
<keyword evidence="2" id="KW-0812">Transmembrane</keyword>
<dbReference type="Pfam" id="PF00535">
    <property type="entry name" value="Glycos_transf_2"/>
    <property type="match status" value="1"/>
</dbReference>
<dbReference type="SUPFAM" id="SSF53448">
    <property type="entry name" value="Nucleotide-diphospho-sugar transferases"/>
    <property type="match status" value="1"/>
</dbReference>
<dbReference type="Proteomes" id="UP000001029">
    <property type="component" value="Chromosome"/>
</dbReference>
<dbReference type="EMBL" id="CP001055">
    <property type="protein sequence ID" value="ACC98798.1"/>
    <property type="molecule type" value="Genomic_DNA"/>
</dbReference>
<keyword evidence="5" id="KW-1185">Reference proteome</keyword>
<feature type="domain" description="Glycosyltransferase 2-like" evidence="3">
    <location>
        <begin position="4"/>
        <end position="117"/>
    </location>
</feature>
<dbReference type="InterPro" id="IPR029044">
    <property type="entry name" value="Nucleotide-diphossugar_trans"/>
</dbReference>
<dbReference type="AlphaFoldDB" id="B2KE52"/>
<keyword evidence="2" id="KW-1133">Transmembrane helix</keyword>
<evidence type="ECO:0000256" key="2">
    <source>
        <dbReference type="SAM" id="Phobius"/>
    </source>
</evidence>
<protein>
    <submittedName>
        <fullName evidence="4">Glycosyl transferase family</fullName>
    </submittedName>
</protein>
<dbReference type="STRING" id="445932.Emin_1248"/>
<gene>
    <name evidence="4" type="ordered locus">Emin_1248</name>
</gene>
<reference evidence="4 5" key="1">
    <citation type="journal article" date="2009" name="Appl. Environ. Microbiol.">
        <title>Genomic analysis of 'Elusimicrobium minutum,' the first cultivated representative of the phylum 'Elusimicrobia' (formerly termite group 1).</title>
        <authorList>
            <person name="Herlemann D.P.R."/>
            <person name="Geissinger O."/>
            <person name="Ikeda-Ohtsubo W."/>
            <person name="Kunin V."/>
            <person name="Sun H."/>
            <person name="Lapidus A."/>
            <person name="Hugenholtz P."/>
            <person name="Brune A."/>
        </authorList>
    </citation>
    <scope>NUCLEOTIDE SEQUENCE [LARGE SCALE GENOMIC DNA]</scope>
    <source>
        <strain evidence="4 5">Pei191</strain>
    </source>
</reference>
<dbReference type="GO" id="GO:0016740">
    <property type="term" value="F:transferase activity"/>
    <property type="evidence" value="ECO:0007669"/>
    <property type="project" value="UniProtKB-KW"/>
</dbReference>
<dbReference type="OrthoDB" id="9815923at2"/>
<dbReference type="RefSeq" id="WP_012415413.1">
    <property type="nucleotide sequence ID" value="NC_010644.1"/>
</dbReference>
<comment type="similarity">
    <text evidence="1">Belongs to the glycosyltransferase 2 family. WaaE/KdtX subfamily.</text>
</comment>